<name>A0AAV9XLX0_9PEZI</name>
<keyword evidence="2" id="KW-1185">Reference proteome</keyword>
<dbReference type="AlphaFoldDB" id="A0AAV9XLX0"/>
<accession>A0AAV9XLX0</accession>
<protein>
    <submittedName>
        <fullName evidence="1">Uncharacterized protein</fullName>
    </submittedName>
</protein>
<comment type="caution">
    <text evidence="1">The sequence shown here is derived from an EMBL/GenBank/DDBJ whole genome shotgun (WGS) entry which is preliminary data.</text>
</comment>
<sequence length="105" mass="12035">MPSFPAKRGTLANMEFMLGRRRKENAEELNPQKQAFVDMSRQLLAMGFSHRKVLQVSRGVWTMQPNNRRIQMRRKIGVLHSCLSPIFAHSRTIGGQKSALFARPV</sequence>
<organism evidence="1 2">
    <name type="scientific">Orbilia ellipsospora</name>
    <dbReference type="NCBI Taxonomy" id="2528407"/>
    <lineage>
        <taxon>Eukaryota</taxon>
        <taxon>Fungi</taxon>
        <taxon>Dikarya</taxon>
        <taxon>Ascomycota</taxon>
        <taxon>Pezizomycotina</taxon>
        <taxon>Orbiliomycetes</taxon>
        <taxon>Orbiliales</taxon>
        <taxon>Orbiliaceae</taxon>
        <taxon>Orbilia</taxon>
    </lineage>
</organism>
<proteinExistence type="predicted"/>
<evidence type="ECO:0000313" key="1">
    <source>
        <dbReference type="EMBL" id="KAK6542636.1"/>
    </source>
</evidence>
<dbReference type="Proteomes" id="UP001365542">
    <property type="component" value="Unassembled WGS sequence"/>
</dbReference>
<evidence type="ECO:0000313" key="2">
    <source>
        <dbReference type="Proteomes" id="UP001365542"/>
    </source>
</evidence>
<gene>
    <name evidence="1" type="ORF">TWF694_006579</name>
</gene>
<dbReference type="EMBL" id="JAVHJO010000002">
    <property type="protein sequence ID" value="KAK6542636.1"/>
    <property type="molecule type" value="Genomic_DNA"/>
</dbReference>
<reference evidence="1 2" key="1">
    <citation type="submission" date="2019-10" db="EMBL/GenBank/DDBJ databases">
        <authorList>
            <person name="Palmer J.M."/>
        </authorList>
    </citation>
    <scope>NUCLEOTIDE SEQUENCE [LARGE SCALE GENOMIC DNA]</scope>
    <source>
        <strain evidence="1 2">TWF694</strain>
    </source>
</reference>